<evidence type="ECO:0000313" key="1">
    <source>
        <dbReference type="EMBL" id="ACY84609.1"/>
    </source>
</evidence>
<name>A0AAU8P7C6_EDWPI</name>
<protein>
    <submittedName>
        <fullName evidence="1">Uncharacterized protein</fullName>
    </submittedName>
</protein>
<gene>
    <name evidence="1" type="ordered locus">ETAE_1772</name>
</gene>
<sequence length="48" mass="4902">MCGAFSAPVAVVRSTDADDDFDRQLASASIQKEECANGDGIRPAGGCV</sequence>
<organism evidence="1 2">
    <name type="scientific">Edwardsiella piscicida</name>
    <dbReference type="NCBI Taxonomy" id="1263550"/>
    <lineage>
        <taxon>Bacteria</taxon>
        <taxon>Pseudomonadati</taxon>
        <taxon>Pseudomonadota</taxon>
        <taxon>Gammaproteobacteria</taxon>
        <taxon>Enterobacterales</taxon>
        <taxon>Hafniaceae</taxon>
        <taxon>Edwardsiella</taxon>
    </lineage>
</organism>
<dbReference type="KEGG" id="etr:ETAE_1772"/>
<dbReference type="EMBL" id="CP001135">
    <property type="protein sequence ID" value="ACY84609.1"/>
    <property type="molecule type" value="Genomic_DNA"/>
</dbReference>
<dbReference type="Proteomes" id="UP000002634">
    <property type="component" value="Chromosome"/>
</dbReference>
<proteinExistence type="predicted"/>
<reference evidence="1 2" key="1">
    <citation type="journal article" date="2009" name="PLoS ONE">
        <title>Genome sequence of the versatile fish pathogen Edwardsiella tarda provides insights into its adaptation to broad host ranges and intracellular niches.</title>
        <authorList>
            <person name="Wang Q."/>
            <person name="Yang M."/>
            <person name="Xiao J."/>
            <person name="Wu H."/>
            <person name="Wang X."/>
            <person name="Lv Y."/>
            <person name="Xu L."/>
            <person name="Zheng H."/>
            <person name="Wang S."/>
            <person name="Zhao G."/>
            <person name="Liu Q."/>
            <person name="Zhang Y."/>
        </authorList>
    </citation>
    <scope>NUCLEOTIDE SEQUENCE [LARGE SCALE GENOMIC DNA]</scope>
    <source>
        <strain evidence="2">EIB202 / CCTCC M208068</strain>
    </source>
</reference>
<accession>A0AAU8P7C6</accession>
<keyword evidence="2" id="KW-1185">Reference proteome</keyword>
<evidence type="ECO:0000313" key="2">
    <source>
        <dbReference type="Proteomes" id="UP000002634"/>
    </source>
</evidence>
<dbReference type="AlphaFoldDB" id="A0AAU8P7C6"/>